<keyword evidence="3" id="KW-1185">Reference proteome</keyword>
<dbReference type="Proteomes" id="UP000320216">
    <property type="component" value="Chromosome"/>
</dbReference>
<evidence type="ECO:0000313" key="3">
    <source>
        <dbReference type="Proteomes" id="UP000320216"/>
    </source>
</evidence>
<gene>
    <name evidence="2" type="ORF">FPZ11_10455</name>
</gene>
<dbReference type="AlphaFoldDB" id="A0A5B8M3F3"/>
<dbReference type="EMBL" id="CP042305">
    <property type="protein sequence ID" value="QDZ15137.1"/>
    <property type="molecule type" value="Genomic_DNA"/>
</dbReference>
<dbReference type="KEGG" id="huw:FPZ11_10455"/>
<protein>
    <recommendedName>
        <fullName evidence="4">DUF4386 family protein</fullName>
    </recommendedName>
</protein>
<reference evidence="2 3" key="1">
    <citation type="submission" date="2019-07" db="EMBL/GenBank/DDBJ databases">
        <title>Full genome sequence of Humibacter sp. WJ7-1.</title>
        <authorList>
            <person name="Im W.-T."/>
        </authorList>
    </citation>
    <scope>NUCLEOTIDE SEQUENCE [LARGE SCALE GENOMIC DNA]</scope>
    <source>
        <strain evidence="2 3">WJ7-1</strain>
    </source>
</reference>
<evidence type="ECO:0008006" key="4">
    <source>
        <dbReference type="Google" id="ProtNLM"/>
    </source>
</evidence>
<name>A0A5B8M3F3_9MICO</name>
<sequence length="218" mass="21191">MSATLARAVSVSALVIGPLSLIVTSVTQWLLQPTGDQPWGAAAQFPTAWTVIALLSVLGPLVWIAGLPATVSLAPSKGGTVTLIGALLTGAGLAAGVGHLALFFGLYGAIAGSGASGHASSQVAAAGDADVLGTVLLVAFLIGFSLGPIVLTVGLRIAGVVGVWVPIATIVTAGANLFGGPIAGVVQLVTLVLVWAPLVVAVARSGAIAARPAAATAV</sequence>
<feature type="transmembrane region" description="Helical" evidence="1">
    <location>
        <begin position="12"/>
        <end position="31"/>
    </location>
</feature>
<keyword evidence="1" id="KW-0472">Membrane</keyword>
<proteinExistence type="predicted"/>
<keyword evidence="1" id="KW-1133">Transmembrane helix</keyword>
<evidence type="ECO:0000256" key="1">
    <source>
        <dbReference type="SAM" id="Phobius"/>
    </source>
</evidence>
<keyword evidence="1" id="KW-0812">Transmembrane</keyword>
<accession>A0A5B8M3F3</accession>
<evidence type="ECO:0000313" key="2">
    <source>
        <dbReference type="EMBL" id="QDZ15137.1"/>
    </source>
</evidence>
<feature type="transmembrane region" description="Helical" evidence="1">
    <location>
        <begin position="158"/>
        <end position="178"/>
    </location>
</feature>
<dbReference type="RefSeq" id="WP_146320700.1">
    <property type="nucleotide sequence ID" value="NZ_CP042305.1"/>
</dbReference>
<feature type="transmembrane region" description="Helical" evidence="1">
    <location>
        <begin position="51"/>
        <end position="71"/>
    </location>
</feature>
<dbReference type="OrthoDB" id="5075800at2"/>
<organism evidence="2 3">
    <name type="scientific">Humibacter ginsenosidimutans</name>
    <dbReference type="NCBI Taxonomy" id="2599293"/>
    <lineage>
        <taxon>Bacteria</taxon>
        <taxon>Bacillati</taxon>
        <taxon>Actinomycetota</taxon>
        <taxon>Actinomycetes</taxon>
        <taxon>Micrococcales</taxon>
        <taxon>Microbacteriaceae</taxon>
        <taxon>Humibacter</taxon>
    </lineage>
</organism>
<feature type="transmembrane region" description="Helical" evidence="1">
    <location>
        <begin position="184"/>
        <end position="203"/>
    </location>
</feature>
<feature type="transmembrane region" description="Helical" evidence="1">
    <location>
        <begin position="131"/>
        <end position="151"/>
    </location>
</feature>
<feature type="transmembrane region" description="Helical" evidence="1">
    <location>
        <begin position="83"/>
        <end position="111"/>
    </location>
</feature>